<evidence type="ECO:0000256" key="1">
    <source>
        <dbReference type="SAM" id="Phobius"/>
    </source>
</evidence>
<reference evidence="2 3" key="1">
    <citation type="submission" date="2017-06" db="EMBL/GenBank/DDBJ databases">
        <authorList>
            <person name="Kim H.J."/>
            <person name="Triplett B.A."/>
        </authorList>
    </citation>
    <scope>NUCLEOTIDE SEQUENCE [LARGE SCALE GENOMIC DNA]</scope>
    <source>
        <strain evidence="2 3">SCA</strain>
    </source>
</reference>
<proteinExistence type="predicted"/>
<keyword evidence="1" id="KW-0812">Transmembrane</keyword>
<keyword evidence="1" id="KW-0472">Membrane</keyword>
<keyword evidence="3" id="KW-1185">Reference proteome</keyword>
<dbReference type="EMBL" id="FZOJ01000014">
    <property type="protein sequence ID" value="SNS61848.1"/>
    <property type="molecule type" value="Genomic_DNA"/>
</dbReference>
<keyword evidence="1" id="KW-1133">Transmembrane helix</keyword>
<accession>A0A239FZF4</accession>
<evidence type="ECO:0000313" key="2">
    <source>
        <dbReference type="EMBL" id="SNS61848.1"/>
    </source>
</evidence>
<evidence type="ECO:0000313" key="3">
    <source>
        <dbReference type="Proteomes" id="UP000198304"/>
    </source>
</evidence>
<organism evidence="2 3">
    <name type="scientific">Anaerovirgula multivorans</name>
    <dbReference type="NCBI Taxonomy" id="312168"/>
    <lineage>
        <taxon>Bacteria</taxon>
        <taxon>Bacillati</taxon>
        <taxon>Bacillota</taxon>
        <taxon>Clostridia</taxon>
        <taxon>Peptostreptococcales</taxon>
        <taxon>Natronincolaceae</taxon>
        <taxon>Anaerovirgula</taxon>
    </lineage>
</organism>
<protein>
    <submittedName>
        <fullName evidence="2">Uncharacterized protein</fullName>
    </submittedName>
</protein>
<dbReference type="AlphaFoldDB" id="A0A239FZF4"/>
<gene>
    <name evidence="2" type="ORF">SAMN05446037_101498</name>
</gene>
<feature type="transmembrane region" description="Helical" evidence="1">
    <location>
        <begin position="16"/>
        <end position="37"/>
    </location>
</feature>
<feature type="transmembrane region" description="Helical" evidence="1">
    <location>
        <begin position="149"/>
        <end position="167"/>
    </location>
</feature>
<sequence length="183" mass="20225">MGTMATYAVTSKHYRIIGIVLLIIGFRMSVANITGLIEQVSNFPKEMTVAGDFLFQAQSAGKYTIKTRAGSSTSKKTKYSIHYESVNGQYELNEALPEGTAIIQSQLAGKQTKRTVFTFGNEYYVGRTEEMTPEQGLKELKKSVIDDKIPLVIIGIALFAAGIWFQFVANSRKKTGPIEKVNV</sequence>
<name>A0A239FZF4_9FIRM</name>
<dbReference type="Proteomes" id="UP000198304">
    <property type="component" value="Unassembled WGS sequence"/>
</dbReference>